<keyword evidence="3" id="KW-1185">Reference proteome</keyword>
<reference evidence="3" key="1">
    <citation type="journal article" date="2015" name="Proc. Natl. Acad. Sci. U.S.A.">
        <title>Genome sequence of the Asian Tiger mosquito, Aedes albopictus, reveals insights into its biology, genetics, and evolution.</title>
        <authorList>
            <person name="Chen X.G."/>
            <person name="Jiang X."/>
            <person name="Gu J."/>
            <person name="Xu M."/>
            <person name="Wu Y."/>
            <person name="Deng Y."/>
            <person name="Zhang C."/>
            <person name="Bonizzoni M."/>
            <person name="Dermauw W."/>
            <person name="Vontas J."/>
            <person name="Armbruster P."/>
            <person name="Huang X."/>
            <person name="Yang Y."/>
            <person name="Zhang H."/>
            <person name="He W."/>
            <person name="Peng H."/>
            <person name="Liu Y."/>
            <person name="Wu K."/>
            <person name="Chen J."/>
            <person name="Lirakis M."/>
            <person name="Topalis P."/>
            <person name="Van Leeuwen T."/>
            <person name="Hall A.B."/>
            <person name="Jiang X."/>
            <person name="Thorpe C."/>
            <person name="Mueller R.L."/>
            <person name="Sun C."/>
            <person name="Waterhouse R.M."/>
            <person name="Yan G."/>
            <person name="Tu Z.J."/>
            <person name="Fang X."/>
            <person name="James A.A."/>
        </authorList>
    </citation>
    <scope>NUCLEOTIDE SEQUENCE [LARGE SCALE GENOMIC DNA]</scope>
    <source>
        <strain evidence="3">Foshan</strain>
    </source>
</reference>
<feature type="region of interest" description="Disordered" evidence="1">
    <location>
        <begin position="531"/>
        <end position="567"/>
    </location>
</feature>
<evidence type="ECO:0000313" key="3">
    <source>
        <dbReference type="Proteomes" id="UP000069940"/>
    </source>
</evidence>
<dbReference type="Proteomes" id="UP000069940">
    <property type="component" value="Unassembled WGS sequence"/>
</dbReference>
<dbReference type="GeneID" id="115257835"/>
<feature type="compositionally biased region" description="Polar residues" evidence="1">
    <location>
        <begin position="539"/>
        <end position="555"/>
    </location>
</feature>
<feature type="compositionally biased region" description="Basic and acidic residues" evidence="1">
    <location>
        <begin position="145"/>
        <end position="158"/>
    </location>
</feature>
<sequence length="1051" mass="112854">MAEVKMLFAQRSHVEASVKKIQEQIRCDSGIQPDYLRVKKFERELQCHYQEYQRVYGELLSALPNDKFDELDEDYWRFEDTHNEACVLVETLLISCPTTSDRFNKRKSSFSCFVATTVPHWLGPSPRRSQSPSPTTEQPVPNPDVMERPRTSLPKEKMVSTNVTNPIQTAKPRCGEDSPKKKTPLHGPAEVPSESDFVKVTIPESAALPAEEAVKREEKVTTVAFENPSTSQEDFLVGNEPSKFVDIPSEDPKTPTSSKAPSGTNPVVNPFRIPFNPTGVHPKLTIPIPTGFHTVLEPFRPPPGFHPMPKRIPKPTGLPPVSQSQAGSLSAPQPPQCNAGFLPAYQQQQSPTGLLPVPQQLRSVAPSLQCKAGSLPTFQPQQNPTGVLPVSQKLQFVTESRSVTPQFECTTGSHPELQHFQRAVGSNSVANPILRSTGACLVVDSALMPVDTRSAAKTTKSSTGARSVDNSAKMFVGSSPTVKPIKMPIGARPMVKSNEMPAGSRPVVNSIQVSAGSCPVEKPLLMSAGASPVGKPSLRPSSIGTSPVVKTTVDTRSAAKKSKMSAGTRPVVKLHEIPAGSRPGVEANLMPIGSCPMVKSFQMSAGSRPVDKPLLMSAGASPVAKPILRPTSIGTSPVVKPSVDTRSEAKTPKMFAGPPPVVTPIPMSTGTSPVGNCAPMSVGSRPTLKPNPMSAGSSSVDNSTLKSADSCPAIKPKLMPIGVRPMVKSVQLSTGSCPVVKPLAKHIGTNPVRKRVLTSAGARPVTKSIMIAIGIRPVVKLSSKSVGTYPMAKTFLKLVGTSPMIKPKPFPKSTGTSLVVKPIVMSAGTSPAAKPFVMLAGLRPVAKPSSMFAGNRPVNMPFPMPAGTRPVTNSSLTSTDTPTKNPPVLFHVIPAGIPRIAKPIPKIATCPTKKLPPTTAGIRSALKRIQSLEERVPSPKIARTRPVVREPPEKKNWIVVLSMMNQPPLDPPPVSPTGECKQLRSDPWPRKPPDGPSKRYRPSEAIPERVSRTRPPNDPKEVKQDATGEQAYDLWCVYFLSWLHVVSPVLC</sequence>
<feature type="compositionally biased region" description="Polar residues" evidence="1">
    <location>
        <begin position="694"/>
        <end position="707"/>
    </location>
</feature>
<feature type="compositionally biased region" description="Basic and acidic residues" evidence="1">
    <location>
        <begin position="1006"/>
        <end position="1026"/>
    </location>
</feature>
<organism evidence="2 3">
    <name type="scientific">Aedes albopictus</name>
    <name type="common">Asian tiger mosquito</name>
    <name type="synonym">Stegomyia albopicta</name>
    <dbReference type="NCBI Taxonomy" id="7160"/>
    <lineage>
        <taxon>Eukaryota</taxon>
        <taxon>Metazoa</taxon>
        <taxon>Ecdysozoa</taxon>
        <taxon>Arthropoda</taxon>
        <taxon>Hexapoda</taxon>
        <taxon>Insecta</taxon>
        <taxon>Pterygota</taxon>
        <taxon>Neoptera</taxon>
        <taxon>Endopterygota</taxon>
        <taxon>Diptera</taxon>
        <taxon>Nematocera</taxon>
        <taxon>Culicoidea</taxon>
        <taxon>Culicidae</taxon>
        <taxon>Culicinae</taxon>
        <taxon>Aedini</taxon>
        <taxon>Aedes</taxon>
        <taxon>Stegomyia</taxon>
    </lineage>
</organism>
<feature type="region of interest" description="Disordered" evidence="1">
    <location>
        <begin position="635"/>
        <end position="663"/>
    </location>
</feature>
<feature type="compositionally biased region" description="Basic and acidic residues" evidence="1">
    <location>
        <begin position="981"/>
        <end position="997"/>
    </location>
</feature>
<proteinExistence type="predicted"/>
<dbReference type="RefSeq" id="XP_029713654.2">
    <property type="nucleotide sequence ID" value="XM_029857794.2"/>
</dbReference>
<feature type="compositionally biased region" description="Polar residues" evidence="1">
    <location>
        <begin position="254"/>
        <end position="267"/>
    </location>
</feature>
<evidence type="ECO:0000313" key="2">
    <source>
        <dbReference type="EnsemblMetazoa" id="AALFPA23_004006.P4737"/>
    </source>
</evidence>
<feature type="compositionally biased region" description="Polar residues" evidence="1">
    <location>
        <begin position="321"/>
        <end position="331"/>
    </location>
</feature>
<feature type="compositionally biased region" description="Polar residues" evidence="1">
    <location>
        <begin position="159"/>
        <end position="168"/>
    </location>
</feature>
<feature type="compositionally biased region" description="Low complexity" evidence="1">
    <location>
        <begin position="124"/>
        <end position="134"/>
    </location>
</feature>
<protein>
    <submittedName>
        <fullName evidence="2">Uncharacterized protein</fullName>
    </submittedName>
</protein>
<feature type="region of interest" description="Disordered" evidence="1">
    <location>
        <begin position="964"/>
        <end position="1026"/>
    </location>
</feature>
<feature type="region of interest" description="Disordered" evidence="1">
    <location>
        <begin position="303"/>
        <end position="335"/>
    </location>
</feature>
<accession>A0ABM1XYH1</accession>
<reference evidence="2" key="2">
    <citation type="submission" date="2025-05" db="UniProtKB">
        <authorList>
            <consortium name="EnsemblMetazoa"/>
        </authorList>
    </citation>
    <scope>IDENTIFICATION</scope>
    <source>
        <strain evidence="2">Foshan</strain>
    </source>
</reference>
<evidence type="ECO:0000256" key="1">
    <source>
        <dbReference type="SAM" id="MobiDB-lite"/>
    </source>
</evidence>
<feature type="region of interest" description="Disordered" evidence="1">
    <location>
        <begin position="230"/>
        <end position="267"/>
    </location>
</feature>
<feature type="region of interest" description="Disordered" evidence="1">
    <location>
        <begin position="685"/>
        <end position="707"/>
    </location>
</feature>
<name>A0ABM1XYH1_AEDAL</name>
<dbReference type="EnsemblMetazoa" id="AALFPA23_004006.R4737">
    <property type="protein sequence ID" value="AALFPA23_004006.P4737"/>
    <property type="gene ID" value="AALFPA23_004006"/>
</dbReference>
<feature type="region of interest" description="Disordered" evidence="1">
    <location>
        <begin position="123"/>
        <end position="195"/>
    </location>
</feature>